<dbReference type="UniPathway" id="UPA00056">
    <property type="reaction ID" value="UER00093"/>
</dbReference>
<comment type="similarity">
    <text evidence="3 7">Belongs to the IspD/TarI cytidylyltransferase family. IspD subfamily.</text>
</comment>
<dbReference type="AlphaFoldDB" id="A0A086ZIX8"/>
<comment type="caution">
    <text evidence="9">The sequence shown here is derived from an EMBL/GenBank/DDBJ whole genome shotgun (WGS) entry which is preliminary data.</text>
</comment>
<keyword evidence="4 7" id="KW-0808">Transferase</keyword>
<evidence type="ECO:0000256" key="1">
    <source>
        <dbReference type="ARBA" id="ARBA00001282"/>
    </source>
</evidence>
<feature type="compositionally biased region" description="Polar residues" evidence="8">
    <location>
        <begin position="293"/>
        <end position="307"/>
    </location>
</feature>
<evidence type="ECO:0000313" key="10">
    <source>
        <dbReference type="Proteomes" id="UP000029093"/>
    </source>
</evidence>
<feature type="region of interest" description="Disordered" evidence="8">
    <location>
        <begin position="15"/>
        <end position="38"/>
    </location>
</feature>
<dbReference type="Gene3D" id="3.90.550.10">
    <property type="entry name" value="Spore Coat Polysaccharide Biosynthesis Protein SpsA, Chain A"/>
    <property type="match status" value="1"/>
</dbReference>
<feature type="site" description="Positions MEP for the nucleophilic attack" evidence="7">
    <location>
        <position position="203"/>
    </location>
</feature>
<dbReference type="InterPro" id="IPR050088">
    <property type="entry name" value="IspD/TarI_cytidylyltransf_bact"/>
</dbReference>
<feature type="site" description="Transition state stabilizer" evidence="7">
    <location>
        <position position="57"/>
    </location>
</feature>
<comment type="function">
    <text evidence="7">Catalyzes the formation of 4-diphosphocytidyl-2-C-methyl-D-erythritol from CTP and 2-C-methyl-D-erythritol 4-phosphate (MEP).</text>
</comment>
<dbReference type="InterPro" id="IPR029044">
    <property type="entry name" value="Nucleotide-diphossugar_trans"/>
</dbReference>
<name>A0A086ZIX8_9BIFI</name>
<dbReference type="Proteomes" id="UP000029093">
    <property type="component" value="Unassembled WGS sequence"/>
</dbReference>
<dbReference type="FunFam" id="3.90.550.10:FF:000003">
    <property type="entry name" value="2-C-methyl-D-erythritol 4-phosphate cytidylyltransferase"/>
    <property type="match status" value="1"/>
</dbReference>
<dbReference type="GO" id="GO:0050518">
    <property type="term" value="F:2-C-methyl-D-erythritol 4-phosphate cytidylyltransferase activity"/>
    <property type="evidence" value="ECO:0007669"/>
    <property type="project" value="UniProtKB-UniRule"/>
</dbReference>
<proteinExistence type="inferred from homology"/>
<keyword evidence="10" id="KW-1185">Reference proteome</keyword>
<evidence type="ECO:0000256" key="6">
    <source>
        <dbReference type="ARBA" id="ARBA00023229"/>
    </source>
</evidence>
<keyword evidence="6 7" id="KW-0414">Isoprene biosynthesis</keyword>
<dbReference type="EC" id="2.7.7.60" evidence="7"/>
<reference evidence="9 10" key="1">
    <citation type="submission" date="2014-03" db="EMBL/GenBank/DDBJ databases">
        <title>Genomics of Bifidobacteria.</title>
        <authorList>
            <person name="Ventura M."/>
            <person name="Milani C."/>
            <person name="Lugli G.A."/>
        </authorList>
    </citation>
    <scope>NUCLEOTIDE SEQUENCE [LARGE SCALE GENOMIC DNA]</scope>
    <source>
        <strain evidence="9 10">LMG 10736</strain>
    </source>
</reference>
<sequence>MVAFTVGRMCEESQESRYAQEPVQQTQAPVAQPEPHAARPAPVPVVAVVLAAGFGTRFDVRNPKQLVAVANKPVVCWSIEAFEYNPRITDIIVVTNPQVRGEVERLVDEAGYEKVRTIIDGGAERVDSTESALQMLADFGIPQDAKVLIHDSVRPFVERSSIDGCIDALDEFDAATVAIPSTDTIVVTEDLGDRKVVHAVPDRGNMFRAQTPQAFRFATIRHAYELASQDPDFHPTDDTRVVVDYLPDTRVAIVAGSESNMKITTHDDLDMIKRFAFEATRQRAADRVHGMTSAPSEVPDTSESGLD</sequence>
<dbReference type="EMBL" id="JGYQ01000016">
    <property type="protein sequence ID" value="KFI46478.1"/>
    <property type="molecule type" value="Genomic_DNA"/>
</dbReference>
<feature type="site" description="Positions MEP for the nucleophilic attack" evidence="7">
    <location>
        <position position="262"/>
    </location>
</feature>
<evidence type="ECO:0000256" key="5">
    <source>
        <dbReference type="ARBA" id="ARBA00022695"/>
    </source>
</evidence>
<dbReference type="InterPro" id="IPR001228">
    <property type="entry name" value="IspD"/>
</dbReference>
<evidence type="ECO:0000256" key="3">
    <source>
        <dbReference type="ARBA" id="ARBA00009789"/>
    </source>
</evidence>
<dbReference type="PANTHER" id="PTHR32125">
    <property type="entry name" value="2-C-METHYL-D-ERYTHRITOL 4-PHOSPHATE CYTIDYLYLTRANSFERASE, CHLOROPLASTIC"/>
    <property type="match status" value="1"/>
</dbReference>
<dbReference type="InterPro" id="IPR018294">
    <property type="entry name" value="ISPD_synthase_CS"/>
</dbReference>
<comment type="catalytic activity">
    <reaction evidence="1 7">
        <text>2-C-methyl-D-erythritol 4-phosphate + CTP + H(+) = 4-CDP-2-C-methyl-D-erythritol + diphosphate</text>
        <dbReference type="Rhea" id="RHEA:13429"/>
        <dbReference type="ChEBI" id="CHEBI:15378"/>
        <dbReference type="ChEBI" id="CHEBI:33019"/>
        <dbReference type="ChEBI" id="CHEBI:37563"/>
        <dbReference type="ChEBI" id="CHEBI:57823"/>
        <dbReference type="ChEBI" id="CHEBI:58262"/>
        <dbReference type="EC" id="2.7.7.60"/>
    </reaction>
</comment>
<dbReference type="GO" id="GO:0019288">
    <property type="term" value="P:isopentenyl diphosphate biosynthetic process, methylerythritol 4-phosphate pathway"/>
    <property type="evidence" value="ECO:0007669"/>
    <property type="project" value="UniProtKB-UniRule"/>
</dbReference>
<evidence type="ECO:0000256" key="4">
    <source>
        <dbReference type="ARBA" id="ARBA00022679"/>
    </source>
</evidence>
<dbReference type="InterPro" id="IPR034683">
    <property type="entry name" value="IspD/TarI"/>
</dbReference>
<gene>
    <name evidence="7" type="primary">ispD</name>
    <name evidence="9" type="ORF">BBOU_1570</name>
</gene>
<dbReference type="PROSITE" id="PS01295">
    <property type="entry name" value="ISPD"/>
    <property type="match status" value="1"/>
</dbReference>
<protein>
    <recommendedName>
        <fullName evidence="7">2-C-methyl-D-erythritol 4-phosphate cytidylyltransferase</fullName>
        <ecNumber evidence="7">2.7.7.60</ecNumber>
    </recommendedName>
    <alternativeName>
        <fullName evidence="7">4-diphosphocytidyl-2C-methyl-D-erythritol synthase</fullName>
    </alternativeName>
    <alternativeName>
        <fullName evidence="7">MEP cytidylyltransferase</fullName>
        <shortName evidence="7">MCT</shortName>
    </alternativeName>
</protein>
<evidence type="ECO:0000256" key="7">
    <source>
        <dbReference type="HAMAP-Rule" id="MF_00108"/>
    </source>
</evidence>
<accession>A0A086ZIX8</accession>
<evidence type="ECO:0000256" key="8">
    <source>
        <dbReference type="SAM" id="MobiDB-lite"/>
    </source>
</evidence>
<dbReference type="PANTHER" id="PTHR32125:SF4">
    <property type="entry name" value="2-C-METHYL-D-ERYTHRITOL 4-PHOSPHATE CYTIDYLYLTRANSFERASE, CHLOROPLASTIC"/>
    <property type="match status" value="1"/>
</dbReference>
<dbReference type="CDD" id="cd02516">
    <property type="entry name" value="CDP-ME_synthetase"/>
    <property type="match status" value="1"/>
</dbReference>
<feature type="site" description="Transition state stabilizer" evidence="7">
    <location>
        <position position="64"/>
    </location>
</feature>
<evidence type="ECO:0000313" key="9">
    <source>
        <dbReference type="EMBL" id="KFI46478.1"/>
    </source>
</evidence>
<dbReference type="Pfam" id="PF01128">
    <property type="entry name" value="IspD"/>
    <property type="match status" value="1"/>
</dbReference>
<feature type="compositionally biased region" description="Low complexity" evidence="8">
    <location>
        <begin position="19"/>
        <end position="38"/>
    </location>
</feature>
<feature type="region of interest" description="Disordered" evidence="8">
    <location>
        <begin position="285"/>
        <end position="307"/>
    </location>
</feature>
<dbReference type="HAMAP" id="MF_00108">
    <property type="entry name" value="IspD"/>
    <property type="match status" value="1"/>
</dbReference>
<comment type="pathway">
    <text evidence="2 7">Isoprenoid biosynthesis; isopentenyl diphosphate biosynthesis via DXP pathway; isopentenyl diphosphate from 1-deoxy-D-xylulose 5-phosphate: step 2/6.</text>
</comment>
<dbReference type="SUPFAM" id="SSF53448">
    <property type="entry name" value="Nucleotide-diphospho-sugar transferases"/>
    <property type="match status" value="1"/>
</dbReference>
<keyword evidence="5 7" id="KW-0548">Nucleotidyltransferase</keyword>
<organism evidence="9 10">
    <name type="scientific">Bifidobacterium boum</name>
    <dbReference type="NCBI Taxonomy" id="78343"/>
    <lineage>
        <taxon>Bacteria</taxon>
        <taxon>Bacillati</taxon>
        <taxon>Actinomycetota</taxon>
        <taxon>Actinomycetes</taxon>
        <taxon>Bifidobacteriales</taxon>
        <taxon>Bifidobacteriaceae</taxon>
        <taxon>Bifidobacterium</taxon>
    </lineage>
</organism>
<evidence type="ECO:0000256" key="2">
    <source>
        <dbReference type="ARBA" id="ARBA00004787"/>
    </source>
</evidence>